<dbReference type="InterPro" id="IPR003477">
    <property type="entry name" value="PemK-like"/>
</dbReference>
<dbReference type="InterPro" id="IPR011067">
    <property type="entry name" value="Plasmid_toxin/cell-grow_inhib"/>
</dbReference>
<reference evidence="1" key="1">
    <citation type="submission" date="2016-10" db="EMBL/GenBank/DDBJ databases">
        <authorList>
            <person name="de Groot N.N."/>
        </authorList>
    </citation>
    <scope>NUCLEOTIDE SEQUENCE</scope>
</reference>
<organism evidence="1">
    <name type="scientific">hydrothermal vent metagenome</name>
    <dbReference type="NCBI Taxonomy" id="652676"/>
    <lineage>
        <taxon>unclassified sequences</taxon>
        <taxon>metagenomes</taxon>
        <taxon>ecological metagenomes</taxon>
    </lineage>
</organism>
<dbReference type="GO" id="GO:0004521">
    <property type="term" value="F:RNA endonuclease activity"/>
    <property type="evidence" value="ECO:0007669"/>
    <property type="project" value="TreeGrafter"/>
</dbReference>
<accession>A0A1W1ECK1</accession>
<name>A0A1W1ECK1_9ZZZZ</name>
<protein>
    <submittedName>
        <fullName evidence="1">Transcriptional regulator, PemK family</fullName>
    </submittedName>
</protein>
<dbReference type="GO" id="GO:0016075">
    <property type="term" value="P:rRNA catabolic process"/>
    <property type="evidence" value="ECO:0007669"/>
    <property type="project" value="TreeGrafter"/>
</dbReference>
<dbReference type="GO" id="GO:0006402">
    <property type="term" value="P:mRNA catabolic process"/>
    <property type="evidence" value="ECO:0007669"/>
    <property type="project" value="TreeGrafter"/>
</dbReference>
<dbReference type="PANTHER" id="PTHR33988:SF2">
    <property type="entry name" value="ENDORIBONUCLEASE MAZF"/>
    <property type="match status" value="1"/>
</dbReference>
<proteinExistence type="predicted"/>
<dbReference type="GO" id="GO:0003677">
    <property type="term" value="F:DNA binding"/>
    <property type="evidence" value="ECO:0007669"/>
    <property type="project" value="InterPro"/>
</dbReference>
<dbReference type="Gene3D" id="2.30.30.110">
    <property type="match status" value="1"/>
</dbReference>
<gene>
    <name evidence="1" type="ORF">MNB_SV-5-132</name>
</gene>
<dbReference type="EMBL" id="FPKX01000020">
    <property type="protein sequence ID" value="SFZ97762.1"/>
    <property type="molecule type" value="Genomic_DNA"/>
</dbReference>
<dbReference type="PIRSF" id="PIRSF033490">
    <property type="entry name" value="MazF"/>
    <property type="match status" value="1"/>
</dbReference>
<dbReference type="Pfam" id="PF02452">
    <property type="entry name" value="PemK_toxin"/>
    <property type="match status" value="1"/>
</dbReference>
<sequence>MDYKRGDIVLVNFNPQKKAEEVAKIRPAIIMSDSQLNEVLDLVTVVALTTNLIDDAEPLRLRIKAREKLKKDSDAMIEQIRSVSKQRIREKIASLHEDELEKIAYGIREMLVL</sequence>
<dbReference type="SUPFAM" id="SSF50118">
    <property type="entry name" value="Cell growth inhibitor/plasmid maintenance toxic component"/>
    <property type="match status" value="1"/>
</dbReference>
<dbReference type="AlphaFoldDB" id="A0A1W1ECK1"/>
<evidence type="ECO:0000313" key="1">
    <source>
        <dbReference type="EMBL" id="SFZ97762.1"/>
    </source>
</evidence>
<dbReference type="PANTHER" id="PTHR33988">
    <property type="entry name" value="ENDORIBONUCLEASE MAZF-RELATED"/>
    <property type="match status" value="1"/>
</dbReference>